<gene>
    <name evidence="1" type="ORF">AMECASPLE_015592</name>
</gene>
<protein>
    <submittedName>
        <fullName evidence="1">Uncharacterized protein</fullName>
    </submittedName>
</protein>
<sequence>DGGWDEWSEWTVCSSQCERQRSRECNSPAPRHRGKTCEGNSKATENCTDGMCTQNRKLLHDVKPQTPLRRWMGVVGDWVRGRGAGAGPGSPGSGQYRQCLPASAPGGKGTTSWVRGLVAPRGYRRLDLGV</sequence>
<dbReference type="Pfam" id="PF00090">
    <property type="entry name" value="TSP_1"/>
    <property type="match status" value="1"/>
</dbReference>
<dbReference type="PANTHER" id="PTHR16311:SF3">
    <property type="entry name" value="THROMBOSPONDIN TYPE-1 DOMAIN-CONTAINING PROTEIN 1"/>
    <property type="match status" value="1"/>
</dbReference>
<dbReference type="Gene3D" id="2.20.100.10">
    <property type="entry name" value="Thrombospondin type-1 (TSP1) repeat"/>
    <property type="match status" value="1"/>
</dbReference>
<comment type="caution">
    <text evidence="1">The sequence shown here is derived from an EMBL/GenBank/DDBJ whole genome shotgun (WGS) entry which is preliminary data.</text>
</comment>
<dbReference type="SMART" id="SM00209">
    <property type="entry name" value="TSP1"/>
    <property type="match status" value="1"/>
</dbReference>
<name>A0ABV0ZMD5_9TELE</name>
<proteinExistence type="predicted"/>
<dbReference type="InterPro" id="IPR000884">
    <property type="entry name" value="TSP1_rpt"/>
</dbReference>
<keyword evidence="2" id="KW-1185">Reference proteome</keyword>
<evidence type="ECO:0000313" key="1">
    <source>
        <dbReference type="EMBL" id="MEQ2307176.1"/>
    </source>
</evidence>
<dbReference type="InterPro" id="IPR036383">
    <property type="entry name" value="TSP1_rpt_sf"/>
</dbReference>
<dbReference type="SUPFAM" id="SSF82895">
    <property type="entry name" value="TSP-1 type 1 repeat"/>
    <property type="match status" value="1"/>
</dbReference>
<dbReference type="EMBL" id="JAHRIP010066935">
    <property type="protein sequence ID" value="MEQ2307176.1"/>
    <property type="molecule type" value="Genomic_DNA"/>
</dbReference>
<dbReference type="PROSITE" id="PS50092">
    <property type="entry name" value="TSP1"/>
    <property type="match status" value="1"/>
</dbReference>
<dbReference type="PRINTS" id="PR01705">
    <property type="entry name" value="TSP1REPEAT"/>
</dbReference>
<dbReference type="PANTHER" id="PTHR16311">
    <property type="entry name" value="THROMBOSPONDIN TYPE I DOMAIN-CONTAINING 1"/>
    <property type="match status" value="1"/>
</dbReference>
<dbReference type="Proteomes" id="UP001469553">
    <property type="component" value="Unassembled WGS sequence"/>
</dbReference>
<dbReference type="InterPro" id="IPR038877">
    <property type="entry name" value="THSD1"/>
</dbReference>
<feature type="non-terminal residue" evidence="1">
    <location>
        <position position="1"/>
    </location>
</feature>
<reference evidence="1 2" key="1">
    <citation type="submission" date="2021-06" db="EMBL/GenBank/DDBJ databases">
        <authorList>
            <person name="Palmer J.M."/>
        </authorList>
    </citation>
    <scope>NUCLEOTIDE SEQUENCE [LARGE SCALE GENOMIC DNA]</scope>
    <source>
        <strain evidence="1 2">AS_MEX2019</strain>
        <tissue evidence="1">Muscle</tissue>
    </source>
</reference>
<accession>A0ABV0ZMD5</accession>
<organism evidence="1 2">
    <name type="scientific">Ameca splendens</name>
    <dbReference type="NCBI Taxonomy" id="208324"/>
    <lineage>
        <taxon>Eukaryota</taxon>
        <taxon>Metazoa</taxon>
        <taxon>Chordata</taxon>
        <taxon>Craniata</taxon>
        <taxon>Vertebrata</taxon>
        <taxon>Euteleostomi</taxon>
        <taxon>Actinopterygii</taxon>
        <taxon>Neopterygii</taxon>
        <taxon>Teleostei</taxon>
        <taxon>Neoteleostei</taxon>
        <taxon>Acanthomorphata</taxon>
        <taxon>Ovalentaria</taxon>
        <taxon>Atherinomorphae</taxon>
        <taxon>Cyprinodontiformes</taxon>
        <taxon>Goodeidae</taxon>
        <taxon>Ameca</taxon>
    </lineage>
</organism>
<evidence type="ECO:0000313" key="2">
    <source>
        <dbReference type="Proteomes" id="UP001469553"/>
    </source>
</evidence>